<dbReference type="EMBL" id="QTUA01000001">
    <property type="protein sequence ID" value="REF31107.1"/>
    <property type="molecule type" value="Genomic_DNA"/>
</dbReference>
<sequence length="251" mass="26647">MGTLPASVRLALWATAVWNGLAPANTLLDRAFPDIDDVAGDLDRLELWPQIGERVLLCALPHPGHAQAMPKGGTELLADALDAGECVYVPMFGGAIVPEIERYGPASDQGWRARLRAFDCAPTPIHRIEMLTDSAIERRLQAAIAAATSELTQIDLVPWQRSSERDRAAAELSGSFGLPAGMPGRLARTIWSAATVSEAAEAALEHDPIVGAAAHERRQSTLRDLMVGADQVLADATNLAAVVLAGLVPAR</sequence>
<dbReference type="OrthoDB" id="5141834at2"/>
<proteinExistence type="predicted"/>
<evidence type="ECO:0000313" key="1">
    <source>
        <dbReference type="EMBL" id="REF31107.1"/>
    </source>
</evidence>
<gene>
    <name evidence="1" type="ORF">DFJ65_2149</name>
</gene>
<evidence type="ECO:0000313" key="2">
    <source>
        <dbReference type="Proteomes" id="UP000256253"/>
    </source>
</evidence>
<dbReference type="Proteomes" id="UP000256253">
    <property type="component" value="Unassembled WGS sequence"/>
</dbReference>
<name>A0A3D9UP45_9MICO</name>
<keyword evidence="2" id="KW-1185">Reference proteome</keyword>
<accession>A0A3D9UP45</accession>
<comment type="caution">
    <text evidence="1">The sequence shown here is derived from an EMBL/GenBank/DDBJ whole genome shotgun (WGS) entry which is preliminary data.</text>
</comment>
<protein>
    <submittedName>
        <fullName evidence="1">Uncharacterized protein</fullName>
    </submittedName>
</protein>
<reference evidence="1 2" key="1">
    <citation type="submission" date="2018-08" db="EMBL/GenBank/DDBJ databases">
        <title>Sequencing the genomes of 1000 actinobacteria strains.</title>
        <authorList>
            <person name="Klenk H.-P."/>
        </authorList>
    </citation>
    <scope>NUCLEOTIDE SEQUENCE [LARGE SCALE GENOMIC DNA]</scope>
    <source>
        <strain evidence="1 2">DSM 22967</strain>
    </source>
</reference>
<organism evidence="1 2">
    <name type="scientific">Calidifontibacter indicus</name>
    <dbReference type="NCBI Taxonomy" id="419650"/>
    <lineage>
        <taxon>Bacteria</taxon>
        <taxon>Bacillati</taxon>
        <taxon>Actinomycetota</taxon>
        <taxon>Actinomycetes</taxon>
        <taxon>Micrococcales</taxon>
        <taxon>Dermacoccaceae</taxon>
        <taxon>Calidifontibacter</taxon>
    </lineage>
</organism>
<dbReference type="AlphaFoldDB" id="A0A3D9UP45"/>
<dbReference type="RefSeq" id="WP_115923002.1">
    <property type="nucleotide sequence ID" value="NZ_QTUA01000001.1"/>
</dbReference>